<dbReference type="AlphaFoldDB" id="A1ZVR1"/>
<dbReference type="EMBL" id="AAWS01000047">
    <property type="protein sequence ID" value="EAY25488.1"/>
    <property type="molecule type" value="Genomic_DNA"/>
</dbReference>
<keyword evidence="3 4" id="KW-0663">Pyridoxal phosphate</keyword>
<dbReference type="eggNOG" id="COG2873">
    <property type="taxonomic scope" value="Bacteria"/>
</dbReference>
<dbReference type="GO" id="GO:0005737">
    <property type="term" value="C:cytoplasm"/>
    <property type="evidence" value="ECO:0007669"/>
    <property type="project" value="TreeGrafter"/>
</dbReference>
<evidence type="ECO:0000313" key="8">
    <source>
        <dbReference type="EMBL" id="EAY25488.1"/>
    </source>
</evidence>
<dbReference type="PANTHER" id="PTHR43797">
    <property type="entry name" value="HOMOCYSTEINE/CYSTEINE SYNTHASE"/>
    <property type="match status" value="1"/>
</dbReference>
<sequence length="400" mass="44189">MQDNSEHFETNAIRTQVTRSGEREHSAPIYATSSFVFNDAEHARALFANEQEGNIYSRYSNPNNDEFVQKMCLLEGTEDGIALASGMAAMFLSMASFLKAGDHVLACRSLFGSTHQIITQVFPRWGISHTYVDIDKPDSWETAVQDNTKVLFIETPSNPALDIIDLEWAGKLAKKHELLYIVDNCFATPYLQTPVQFGADVVTHSATKFIDGQGRTIGGIVLGTKAAIEEVRFMARHTGPALSPFNGWILSKSLETLSIRMEKHCDNALKLAQYLEKHEEVSFVKYPFLPSHPQYDLAKKQMRLGGGLVSFEVKGGVNRGRDFLNALQMISFTANLGDTRTIATHPASTTHSKLSDEERMAVGISPGLIRISTGLEHIDDIIADIEQAIRASVPATQIQG</sequence>
<accession>A1ZVR1</accession>
<dbReference type="InterPro" id="IPR015424">
    <property type="entry name" value="PyrdxlP-dep_Trfase"/>
</dbReference>
<comment type="subunit">
    <text evidence="4">Homotetramer.</text>
</comment>
<keyword evidence="4" id="KW-0028">Amino-acid biosynthesis</keyword>
<dbReference type="UniPathway" id="UPA00051">
    <property type="reaction ID" value="UER00449"/>
</dbReference>
<dbReference type="GO" id="GO:0006535">
    <property type="term" value="P:cysteine biosynthetic process from serine"/>
    <property type="evidence" value="ECO:0007669"/>
    <property type="project" value="TreeGrafter"/>
</dbReference>
<feature type="modified residue" description="N6-(pyridoxal phosphate)lysine" evidence="4 5">
    <location>
        <position position="208"/>
    </location>
</feature>
<dbReference type="FunFam" id="3.40.640.10:FF:000046">
    <property type="entry name" value="Cystathionine gamma-lyase"/>
    <property type="match status" value="1"/>
</dbReference>
<evidence type="ECO:0000256" key="3">
    <source>
        <dbReference type="ARBA" id="ARBA00022898"/>
    </source>
</evidence>
<evidence type="ECO:0000256" key="1">
    <source>
        <dbReference type="ARBA" id="ARBA00001933"/>
    </source>
</evidence>
<dbReference type="Pfam" id="PF01053">
    <property type="entry name" value="Cys_Met_Meta_PP"/>
    <property type="match status" value="1"/>
</dbReference>
<name>A1ZVR1_MICM2</name>
<comment type="similarity">
    <text evidence="4">Belongs to the trans-sulfuration enzymes family. MetZ subfamily.</text>
</comment>
<evidence type="ECO:0000256" key="2">
    <source>
        <dbReference type="ARBA" id="ARBA00022679"/>
    </source>
</evidence>
<proteinExistence type="inferred from homology"/>
<dbReference type="SUPFAM" id="SSF53383">
    <property type="entry name" value="PLP-dependent transferases"/>
    <property type="match status" value="1"/>
</dbReference>
<dbReference type="FunFam" id="3.90.1150.10:FF:000033">
    <property type="entry name" value="Cystathionine gamma-synthase"/>
    <property type="match status" value="1"/>
</dbReference>
<dbReference type="GO" id="GO:0004124">
    <property type="term" value="F:cysteine synthase activity"/>
    <property type="evidence" value="ECO:0007669"/>
    <property type="project" value="TreeGrafter"/>
</dbReference>
<dbReference type="HAMAP" id="MF_02056">
    <property type="entry name" value="MetZ"/>
    <property type="match status" value="1"/>
</dbReference>
<dbReference type="Proteomes" id="UP000004095">
    <property type="component" value="Unassembled WGS sequence"/>
</dbReference>
<dbReference type="OrthoDB" id="9803729at2"/>
<evidence type="ECO:0000256" key="5">
    <source>
        <dbReference type="PIRSR" id="PIRSR001434-2"/>
    </source>
</evidence>
<dbReference type="GO" id="GO:0071269">
    <property type="term" value="P:L-homocysteine biosynthetic process"/>
    <property type="evidence" value="ECO:0007669"/>
    <property type="project" value="TreeGrafter"/>
</dbReference>
<evidence type="ECO:0000313" key="9">
    <source>
        <dbReference type="Proteomes" id="UP000004095"/>
    </source>
</evidence>
<dbReference type="GO" id="GO:0030170">
    <property type="term" value="F:pyridoxal phosphate binding"/>
    <property type="evidence" value="ECO:0007669"/>
    <property type="project" value="UniProtKB-UniRule"/>
</dbReference>
<gene>
    <name evidence="4" type="primary">metZ</name>
    <name evidence="8" type="ORF">M23134_06187</name>
</gene>
<dbReference type="InterPro" id="IPR000277">
    <property type="entry name" value="Cys/Met-Metab_PyrdxlP-dep_enz"/>
</dbReference>
<dbReference type="InterPro" id="IPR006235">
    <property type="entry name" value="OAc-hSer/O-AcSer_sulfhydrylase"/>
</dbReference>
<dbReference type="InterPro" id="IPR015421">
    <property type="entry name" value="PyrdxlP-dep_Trfase_major"/>
</dbReference>
<feature type="region of interest" description="Disordered" evidence="7">
    <location>
        <begin position="1"/>
        <end position="24"/>
    </location>
</feature>
<dbReference type="PANTHER" id="PTHR43797:SF2">
    <property type="entry name" value="HOMOCYSTEINE_CYSTEINE SYNTHASE"/>
    <property type="match status" value="1"/>
</dbReference>
<dbReference type="EC" id="2.5.1.-" evidence="4"/>
<organism evidence="8 9">
    <name type="scientific">Microscilla marina ATCC 23134</name>
    <dbReference type="NCBI Taxonomy" id="313606"/>
    <lineage>
        <taxon>Bacteria</taxon>
        <taxon>Pseudomonadati</taxon>
        <taxon>Bacteroidota</taxon>
        <taxon>Cytophagia</taxon>
        <taxon>Cytophagales</taxon>
        <taxon>Microscillaceae</taxon>
        <taxon>Microscilla</taxon>
    </lineage>
</organism>
<protein>
    <recommendedName>
        <fullName evidence="4">O-succinylhomoserine sulfhydrylase</fullName>
        <shortName evidence="4">OSH sulfhydrylase</shortName>
        <shortName evidence="4">OSHS sulfhydrylase</shortName>
        <ecNumber evidence="4">2.5.1.-</ecNumber>
    </recommendedName>
</protein>
<dbReference type="Gene3D" id="3.40.640.10">
    <property type="entry name" value="Type I PLP-dependent aspartate aminotransferase-like (Major domain)"/>
    <property type="match status" value="1"/>
</dbReference>
<dbReference type="InterPro" id="IPR015422">
    <property type="entry name" value="PyrdxlP-dep_Trfase_small"/>
</dbReference>
<evidence type="ECO:0000256" key="7">
    <source>
        <dbReference type="SAM" id="MobiDB-lite"/>
    </source>
</evidence>
<comment type="pathway">
    <text evidence="4">Amino-acid biosynthesis; L-methionine biosynthesis via de novo pathway; L-homocysteine from O-succinyl-L-homoserine: step 1/1.</text>
</comment>
<dbReference type="RefSeq" id="WP_002702649.1">
    <property type="nucleotide sequence ID" value="NZ_AAWS01000047.1"/>
</dbReference>
<dbReference type="Gene3D" id="3.90.1150.10">
    <property type="entry name" value="Aspartate Aminotransferase, domain 1"/>
    <property type="match status" value="1"/>
</dbReference>
<dbReference type="CDD" id="cd00614">
    <property type="entry name" value="CGS_like"/>
    <property type="match status" value="1"/>
</dbReference>
<reference evidence="8 9" key="1">
    <citation type="submission" date="2007-01" db="EMBL/GenBank/DDBJ databases">
        <authorList>
            <person name="Haygood M."/>
            <person name="Podell S."/>
            <person name="Anderson C."/>
            <person name="Hopkinson B."/>
            <person name="Roe K."/>
            <person name="Barbeau K."/>
            <person name="Gaasterland T."/>
            <person name="Ferriera S."/>
            <person name="Johnson J."/>
            <person name="Kravitz S."/>
            <person name="Beeson K."/>
            <person name="Sutton G."/>
            <person name="Rogers Y.-H."/>
            <person name="Friedman R."/>
            <person name="Frazier M."/>
            <person name="Venter J.C."/>
        </authorList>
    </citation>
    <scope>NUCLEOTIDE SEQUENCE [LARGE SCALE GENOMIC DNA]</scope>
    <source>
        <strain evidence="8 9">ATCC 23134</strain>
    </source>
</reference>
<comment type="cofactor">
    <cofactor evidence="1 4 6">
        <name>pyridoxal 5'-phosphate</name>
        <dbReference type="ChEBI" id="CHEBI:597326"/>
    </cofactor>
</comment>
<dbReference type="InterPro" id="IPR006234">
    <property type="entry name" value="O-succ-hSer_sulfhydrylase"/>
</dbReference>
<comment type="caution">
    <text evidence="8">The sequence shown here is derived from an EMBL/GenBank/DDBJ whole genome shotgun (WGS) entry which is preliminary data.</text>
</comment>
<dbReference type="PROSITE" id="PS00868">
    <property type="entry name" value="CYS_MET_METAB_PP"/>
    <property type="match status" value="1"/>
</dbReference>
<keyword evidence="4" id="KW-0486">Methionine biosynthesis</keyword>
<dbReference type="GO" id="GO:0019346">
    <property type="term" value="P:transsulfuration"/>
    <property type="evidence" value="ECO:0007669"/>
    <property type="project" value="InterPro"/>
</dbReference>
<dbReference type="GO" id="GO:0003961">
    <property type="term" value="F:O-acetylhomoserine aminocarboxypropyltransferase activity"/>
    <property type="evidence" value="ECO:0007669"/>
    <property type="project" value="TreeGrafter"/>
</dbReference>
<keyword evidence="9" id="KW-1185">Reference proteome</keyword>
<dbReference type="InterPro" id="IPR054542">
    <property type="entry name" value="Cys_met_metab_PP"/>
</dbReference>
<keyword evidence="2 4" id="KW-0808">Transferase</keyword>
<comment type="catalytic activity">
    <reaction evidence="4">
        <text>O-succinyl-L-homoserine + hydrogen sulfide = L-homocysteine + succinate</text>
        <dbReference type="Rhea" id="RHEA:27826"/>
        <dbReference type="ChEBI" id="CHEBI:29919"/>
        <dbReference type="ChEBI" id="CHEBI:30031"/>
        <dbReference type="ChEBI" id="CHEBI:57661"/>
        <dbReference type="ChEBI" id="CHEBI:58199"/>
    </reaction>
</comment>
<evidence type="ECO:0000256" key="4">
    <source>
        <dbReference type="HAMAP-Rule" id="MF_02056"/>
    </source>
</evidence>
<comment type="function">
    <text evidence="4">Catalyzes the formation of L-homocysteine from O-succinyl-L-homoserine (OSHS) and hydrogen sulfide.</text>
</comment>
<dbReference type="PIRSF" id="PIRSF001434">
    <property type="entry name" value="CGS"/>
    <property type="match status" value="1"/>
</dbReference>
<evidence type="ECO:0000256" key="6">
    <source>
        <dbReference type="RuleBase" id="RU362118"/>
    </source>
</evidence>